<dbReference type="AlphaFoldDB" id="A0A2P5DDV4"/>
<protein>
    <submittedName>
        <fullName evidence="1">Uncharacterized protein</fullName>
    </submittedName>
</protein>
<dbReference type="Proteomes" id="UP000237105">
    <property type="component" value="Unassembled WGS sequence"/>
</dbReference>
<organism evidence="1 2">
    <name type="scientific">Parasponia andersonii</name>
    <name type="common">Sponia andersonii</name>
    <dbReference type="NCBI Taxonomy" id="3476"/>
    <lineage>
        <taxon>Eukaryota</taxon>
        <taxon>Viridiplantae</taxon>
        <taxon>Streptophyta</taxon>
        <taxon>Embryophyta</taxon>
        <taxon>Tracheophyta</taxon>
        <taxon>Spermatophyta</taxon>
        <taxon>Magnoliopsida</taxon>
        <taxon>eudicotyledons</taxon>
        <taxon>Gunneridae</taxon>
        <taxon>Pentapetalae</taxon>
        <taxon>rosids</taxon>
        <taxon>fabids</taxon>
        <taxon>Rosales</taxon>
        <taxon>Cannabaceae</taxon>
        <taxon>Parasponia</taxon>
    </lineage>
</organism>
<reference evidence="2" key="1">
    <citation type="submission" date="2016-06" db="EMBL/GenBank/DDBJ databases">
        <title>Parallel loss of symbiosis genes in relatives of nitrogen-fixing non-legume Parasponia.</title>
        <authorList>
            <person name="Van Velzen R."/>
            <person name="Holmer R."/>
            <person name="Bu F."/>
            <person name="Rutten L."/>
            <person name="Van Zeijl A."/>
            <person name="Liu W."/>
            <person name="Santuari L."/>
            <person name="Cao Q."/>
            <person name="Sharma T."/>
            <person name="Shen D."/>
            <person name="Roswanjaya Y."/>
            <person name="Wardhani T."/>
            <person name="Kalhor M.S."/>
            <person name="Jansen J."/>
            <person name="Van den Hoogen J."/>
            <person name="Gungor B."/>
            <person name="Hartog M."/>
            <person name="Hontelez J."/>
            <person name="Verver J."/>
            <person name="Yang W.-C."/>
            <person name="Schijlen E."/>
            <person name="Repin R."/>
            <person name="Schilthuizen M."/>
            <person name="Schranz E."/>
            <person name="Heidstra R."/>
            <person name="Miyata K."/>
            <person name="Fedorova E."/>
            <person name="Kohlen W."/>
            <person name="Bisseling T."/>
            <person name="Smit S."/>
            <person name="Geurts R."/>
        </authorList>
    </citation>
    <scope>NUCLEOTIDE SEQUENCE [LARGE SCALE GENOMIC DNA]</scope>
    <source>
        <strain evidence="2">cv. WU1-14</strain>
    </source>
</reference>
<gene>
    <name evidence="1" type="ORF">PanWU01x14_072730</name>
</gene>
<accession>A0A2P5DDV4</accession>
<sequence length="66" mass="7516">MDRHHNLRIKVMAVDGVMPVIPMKLAVPIPVFHVLRNAGLGRVFKNAPVPVLEVDHVDRRVELVFR</sequence>
<comment type="caution">
    <text evidence="1">The sequence shown here is derived from an EMBL/GenBank/DDBJ whole genome shotgun (WGS) entry which is preliminary data.</text>
</comment>
<evidence type="ECO:0000313" key="2">
    <source>
        <dbReference type="Proteomes" id="UP000237105"/>
    </source>
</evidence>
<proteinExistence type="predicted"/>
<evidence type="ECO:0000313" key="1">
    <source>
        <dbReference type="EMBL" id="PON71476.1"/>
    </source>
</evidence>
<name>A0A2P5DDV4_PARAD</name>
<dbReference type="EMBL" id="JXTB01000044">
    <property type="protein sequence ID" value="PON71476.1"/>
    <property type="molecule type" value="Genomic_DNA"/>
</dbReference>
<keyword evidence="2" id="KW-1185">Reference proteome</keyword>